<organism evidence="8">
    <name type="scientific">uncultured Anaerotruncus sp</name>
    <dbReference type="NCBI Taxonomy" id="905011"/>
    <lineage>
        <taxon>Bacteria</taxon>
        <taxon>Bacillati</taxon>
        <taxon>Bacillota</taxon>
        <taxon>Clostridia</taxon>
        <taxon>Eubacteriales</taxon>
        <taxon>Oscillospiraceae</taxon>
        <taxon>Anaerotruncus</taxon>
        <taxon>environmental samples</taxon>
    </lineage>
</organism>
<dbReference type="AlphaFoldDB" id="A0A1C6HJK9"/>
<feature type="transmembrane region" description="Helical" evidence="7">
    <location>
        <begin position="383"/>
        <end position="402"/>
    </location>
</feature>
<dbReference type="EMBL" id="FMHG01000001">
    <property type="protein sequence ID" value="SCJ57363.1"/>
    <property type="molecule type" value="Genomic_DNA"/>
</dbReference>
<evidence type="ECO:0000313" key="8">
    <source>
        <dbReference type="EMBL" id="SCJ57363.1"/>
    </source>
</evidence>
<dbReference type="PANTHER" id="PTHR30250:SF11">
    <property type="entry name" value="O-ANTIGEN TRANSPORTER-RELATED"/>
    <property type="match status" value="1"/>
</dbReference>
<feature type="region of interest" description="Disordered" evidence="6">
    <location>
        <begin position="1"/>
        <end position="20"/>
    </location>
</feature>
<proteinExistence type="predicted"/>
<evidence type="ECO:0000256" key="1">
    <source>
        <dbReference type="ARBA" id="ARBA00004651"/>
    </source>
</evidence>
<feature type="transmembrane region" description="Helical" evidence="7">
    <location>
        <begin position="275"/>
        <end position="293"/>
    </location>
</feature>
<dbReference type="InterPro" id="IPR050833">
    <property type="entry name" value="Poly_Biosynth_Transport"/>
</dbReference>
<comment type="subcellular location">
    <subcellularLocation>
        <location evidence="1">Cell membrane</location>
        <topology evidence="1">Multi-pass membrane protein</topology>
    </subcellularLocation>
</comment>
<feature type="transmembrane region" description="Helical" evidence="7">
    <location>
        <begin position="43"/>
        <end position="64"/>
    </location>
</feature>
<feature type="transmembrane region" description="Helical" evidence="7">
    <location>
        <begin position="440"/>
        <end position="457"/>
    </location>
</feature>
<evidence type="ECO:0000256" key="2">
    <source>
        <dbReference type="ARBA" id="ARBA00022475"/>
    </source>
</evidence>
<evidence type="ECO:0000256" key="5">
    <source>
        <dbReference type="ARBA" id="ARBA00023136"/>
    </source>
</evidence>
<protein>
    <submittedName>
        <fullName evidence="8">Multidrug efflux pump VmrA</fullName>
    </submittedName>
</protein>
<dbReference type="PANTHER" id="PTHR30250">
    <property type="entry name" value="PST FAMILY PREDICTED COLANIC ACID TRANSPORTER"/>
    <property type="match status" value="1"/>
</dbReference>
<feature type="transmembrane region" description="Helical" evidence="7">
    <location>
        <begin position="114"/>
        <end position="133"/>
    </location>
</feature>
<evidence type="ECO:0000256" key="7">
    <source>
        <dbReference type="SAM" id="Phobius"/>
    </source>
</evidence>
<feature type="transmembrane region" description="Helical" evidence="7">
    <location>
        <begin position="313"/>
        <end position="334"/>
    </location>
</feature>
<evidence type="ECO:0000256" key="6">
    <source>
        <dbReference type="SAM" id="MobiDB-lite"/>
    </source>
</evidence>
<feature type="transmembrane region" description="Helical" evidence="7">
    <location>
        <begin position="354"/>
        <end position="376"/>
    </location>
</feature>
<dbReference type="InterPro" id="IPR002797">
    <property type="entry name" value="Polysacc_synth"/>
</dbReference>
<feature type="transmembrane region" description="Helical" evidence="7">
    <location>
        <begin position="408"/>
        <end position="428"/>
    </location>
</feature>
<reference evidence="8" key="1">
    <citation type="submission" date="2015-09" db="EMBL/GenBank/DDBJ databases">
        <authorList>
            <consortium name="Pathogen Informatics"/>
        </authorList>
    </citation>
    <scope>NUCLEOTIDE SEQUENCE</scope>
    <source>
        <strain evidence="8">2789STDY5834896</strain>
    </source>
</reference>
<dbReference type="Pfam" id="PF01943">
    <property type="entry name" value="Polysacc_synt"/>
    <property type="match status" value="1"/>
</dbReference>
<feature type="transmembrane region" description="Helical" evidence="7">
    <location>
        <begin position="139"/>
        <end position="159"/>
    </location>
</feature>
<evidence type="ECO:0000256" key="4">
    <source>
        <dbReference type="ARBA" id="ARBA00022989"/>
    </source>
</evidence>
<evidence type="ECO:0000256" key="3">
    <source>
        <dbReference type="ARBA" id="ARBA00022692"/>
    </source>
</evidence>
<keyword evidence="3 7" id="KW-0812">Transmembrane</keyword>
<accession>A0A1C6HJK9</accession>
<feature type="transmembrane region" description="Helical" evidence="7">
    <location>
        <begin position="84"/>
        <end position="102"/>
    </location>
</feature>
<feature type="transmembrane region" description="Helical" evidence="7">
    <location>
        <begin position="200"/>
        <end position="222"/>
    </location>
</feature>
<keyword evidence="5 7" id="KW-0472">Membrane</keyword>
<feature type="transmembrane region" description="Helical" evidence="7">
    <location>
        <begin position="234"/>
        <end position="255"/>
    </location>
</feature>
<dbReference type="GO" id="GO:0005886">
    <property type="term" value="C:plasma membrane"/>
    <property type="evidence" value="ECO:0007669"/>
    <property type="project" value="UniProtKB-SubCell"/>
</dbReference>
<feature type="transmembrane region" description="Helical" evidence="7">
    <location>
        <begin position="463"/>
        <end position="484"/>
    </location>
</feature>
<keyword evidence="4 7" id="KW-1133">Transmembrane helix</keyword>
<keyword evidence="2" id="KW-1003">Cell membrane</keyword>
<gene>
    <name evidence="8" type="ORF">SAMEA3545359_00872</name>
</gene>
<feature type="transmembrane region" description="Helical" evidence="7">
    <location>
        <begin position="171"/>
        <end position="194"/>
    </location>
</feature>
<sequence length="492" mass="54946">MFDAGRSGRPSLEHGAHGSRARRCTVKGGFRLNKYKKLMSNTIIFSIGTFSSKLLVFLLMPLYTRVLSPSDYGTVDIITQTASLLMPVVSLSIASGIIRFGLDKRIDKSDVFSIGLVTILAGFGVFLLFSPLLKKITFISQYTLLIYLYVFMALIKQLCAEFVRSKQYVKLYAFDGILATVLTIILNVLFLVVFKWGITGYVLATIVADTLCTLFLFTIAGLHRYIKLGHWRPGLWGSMMRYCIPMIPSAVFWWITNVSDRYMVTYYLGEGANGLYAASYKVPTAIVLLSTIFSDAWQISAVESADSKKRSAFFSNVFSSFQSLLFLGSSGLIMMAKFITSILVSQTFYDSWRYIPVLVIATLFNCFATFIGSVYLVEKKTTLILGTVISGALINIVLNLALIPRVGVNGAAIATLASYFVIYLIRAANSRKYIKINFQFPKMLFNTAILILQAVIMITEIPYWIPCQIALVLVMLLCNFKPILRGVSRIIK</sequence>
<name>A0A1C6HJK9_9FIRM</name>